<protein>
    <submittedName>
        <fullName evidence="2">Uncharacterized protein</fullName>
    </submittedName>
</protein>
<organism evidence="2 3">
    <name type="scientific">Portunus trituberculatus</name>
    <name type="common">Swimming crab</name>
    <name type="synonym">Neptunus trituberculatus</name>
    <dbReference type="NCBI Taxonomy" id="210409"/>
    <lineage>
        <taxon>Eukaryota</taxon>
        <taxon>Metazoa</taxon>
        <taxon>Ecdysozoa</taxon>
        <taxon>Arthropoda</taxon>
        <taxon>Crustacea</taxon>
        <taxon>Multicrustacea</taxon>
        <taxon>Malacostraca</taxon>
        <taxon>Eumalacostraca</taxon>
        <taxon>Eucarida</taxon>
        <taxon>Decapoda</taxon>
        <taxon>Pleocyemata</taxon>
        <taxon>Brachyura</taxon>
        <taxon>Eubrachyura</taxon>
        <taxon>Portunoidea</taxon>
        <taxon>Portunidae</taxon>
        <taxon>Portuninae</taxon>
        <taxon>Portunus</taxon>
    </lineage>
</organism>
<evidence type="ECO:0000256" key="1">
    <source>
        <dbReference type="SAM" id="MobiDB-lite"/>
    </source>
</evidence>
<evidence type="ECO:0000313" key="3">
    <source>
        <dbReference type="Proteomes" id="UP000324222"/>
    </source>
</evidence>
<evidence type="ECO:0000313" key="2">
    <source>
        <dbReference type="EMBL" id="MPC64238.1"/>
    </source>
</evidence>
<feature type="region of interest" description="Disordered" evidence="1">
    <location>
        <begin position="28"/>
        <end position="50"/>
    </location>
</feature>
<reference evidence="2 3" key="1">
    <citation type="submission" date="2019-05" db="EMBL/GenBank/DDBJ databases">
        <title>Another draft genome of Portunus trituberculatus and its Hox gene families provides insights of decapod evolution.</title>
        <authorList>
            <person name="Jeong J.-H."/>
            <person name="Song I."/>
            <person name="Kim S."/>
            <person name="Choi T."/>
            <person name="Kim D."/>
            <person name="Ryu S."/>
            <person name="Kim W."/>
        </authorList>
    </citation>
    <scope>NUCLEOTIDE SEQUENCE [LARGE SCALE GENOMIC DNA]</scope>
    <source>
        <tissue evidence="2">Muscle</tissue>
    </source>
</reference>
<keyword evidence="3" id="KW-1185">Reference proteome</keyword>
<dbReference type="Proteomes" id="UP000324222">
    <property type="component" value="Unassembled WGS sequence"/>
</dbReference>
<gene>
    <name evidence="2" type="ORF">E2C01_058349</name>
</gene>
<dbReference type="EMBL" id="VSRR010021818">
    <property type="protein sequence ID" value="MPC64238.1"/>
    <property type="molecule type" value="Genomic_DNA"/>
</dbReference>
<feature type="compositionally biased region" description="Polar residues" evidence="1">
    <location>
        <begin position="38"/>
        <end position="50"/>
    </location>
</feature>
<proteinExistence type="predicted"/>
<name>A0A5B7H540_PORTR</name>
<dbReference type="AlphaFoldDB" id="A0A5B7H540"/>
<sequence>MTKCIVSGVLSHVLNTVRDVPQCGSWEAVPPPIRDGTRPQSSSSWPRTMESPTSLVSCLWLELRRRVRVSCSESKLPFSSVSLLFPSATASSRRERMSHSLLKGLKK</sequence>
<feature type="region of interest" description="Disordered" evidence="1">
    <location>
        <begin position="88"/>
        <end position="107"/>
    </location>
</feature>
<comment type="caution">
    <text evidence="2">The sequence shown here is derived from an EMBL/GenBank/DDBJ whole genome shotgun (WGS) entry which is preliminary data.</text>
</comment>
<accession>A0A5B7H540</accession>